<dbReference type="EMBL" id="SNRW01009736">
    <property type="protein sequence ID" value="KAA6377545.1"/>
    <property type="molecule type" value="Genomic_DNA"/>
</dbReference>
<organism evidence="2 3">
    <name type="scientific">Streblomastix strix</name>
    <dbReference type="NCBI Taxonomy" id="222440"/>
    <lineage>
        <taxon>Eukaryota</taxon>
        <taxon>Metamonada</taxon>
        <taxon>Preaxostyla</taxon>
        <taxon>Oxymonadida</taxon>
        <taxon>Streblomastigidae</taxon>
        <taxon>Streblomastix</taxon>
    </lineage>
</organism>
<keyword evidence="1" id="KW-1133">Transmembrane helix</keyword>
<evidence type="ECO:0000313" key="3">
    <source>
        <dbReference type="Proteomes" id="UP000324800"/>
    </source>
</evidence>
<feature type="transmembrane region" description="Helical" evidence="1">
    <location>
        <begin position="53"/>
        <end position="75"/>
    </location>
</feature>
<name>A0A5J4V651_9EUKA</name>
<reference evidence="2 3" key="1">
    <citation type="submission" date="2019-03" db="EMBL/GenBank/DDBJ databases">
        <title>Single cell metagenomics reveals metabolic interactions within the superorganism composed of flagellate Streblomastix strix and complex community of Bacteroidetes bacteria on its surface.</title>
        <authorList>
            <person name="Treitli S.C."/>
            <person name="Kolisko M."/>
            <person name="Husnik F."/>
            <person name="Keeling P."/>
            <person name="Hampl V."/>
        </authorList>
    </citation>
    <scope>NUCLEOTIDE SEQUENCE [LARGE SCALE GENOMIC DNA]</scope>
    <source>
        <strain evidence="2">ST1C</strain>
    </source>
</reference>
<comment type="caution">
    <text evidence="2">The sequence shown here is derived from an EMBL/GenBank/DDBJ whole genome shotgun (WGS) entry which is preliminary data.</text>
</comment>
<evidence type="ECO:0000256" key="1">
    <source>
        <dbReference type="SAM" id="Phobius"/>
    </source>
</evidence>
<dbReference type="AlphaFoldDB" id="A0A5J4V651"/>
<accession>A0A5J4V651</accession>
<protein>
    <submittedName>
        <fullName evidence="2">Uncharacterized protein</fullName>
    </submittedName>
</protein>
<dbReference type="Proteomes" id="UP000324800">
    <property type="component" value="Unassembled WGS sequence"/>
</dbReference>
<proteinExistence type="predicted"/>
<evidence type="ECO:0000313" key="2">
    <source>
        <dbReference type="EMBL" id="KAA6377545.1"/>
    </source>
</evidence>
<gene>
    <name evidence="2" type="ORF">EZS28_026929</name>
</gene>
<keyword evidence="1" id="KW-0812">Transmembrane</keyword>
<sequence length="130" mass="14842">MHFLNDGIVRVLFDDNPDPQVLRLECVIYNDIYILSLYVVNELQTNDSYIPQAIVYLIAFSIGGVGIGATIDPIFHTPSLFWSDQRPKIDEVIRGENKVIAALSFSNSAPYDVDDELLNFQIWMRQIYVS</sequence>
<keyword evidence="1" id="KW-0472">Membrane</keyword>